<dbReference type="GO" id="GO:0015074">
    <property type="term" value="P:DNA integration"/>
    <property type="evidence" value="ECO:0007669"/>
    <property type="project" value="InterPro"/>
</dbReference>
<dbReference type="InterPro" id="IPR013762">
    <property type="entry name" value="Integrase-like_cat_sf"/>
</dbReference>
<dbReference type="InterPro" id="IPR010998">
    <property type="entry name" value="Integrase_recombinase_N"/>
</dbReference>
<dbReference type="RefSeq" id="XP_023931460.1">
    <property type="nucleotide sequence ID" value="XM_024075692.1"/>
</dbReference>
<dbReference type="GO" id="GO:0006310">
    <property type="term" value="P:DNA recombination"/>
    <property type="evidence" value="ECO:0007669"/>
    <property type="project" value="UniProtKB-KW"/>
</dbReference>
<dbReference type="InterPro" id="IPR052925">
    <property type="entry name" value="Phage_Integrase-like_Recomb"/>
</dbReference>
<gene>
    <name evidence="6 7 8 9" type="primary">LOC106160802</name>
</gene>
<dbReference type="PANTHER" id="PTHR34605:SF3">
    <property type="entry name" value="P CELL-TYPE AGGLUTINATION PROTEIN MAP4-LIKE-RELATED"/>
    <property type="match status" value="1"/>
</dbReference>
<dbReference type="STRING" id="7574.A0A1S3I6L0"/>
<reference evidence="6 7" key="1">
    <citation type="journal article" date="2015" name="Nat. Commun.">
        <title>The Lingula genome provides insights into brachiopod evolution and the origin of phosphate biomineralization.</title>
        <authorList>
            <person name="Luo Y.J."/>
            <person name="Takeuchi T."/>
            <person name="Koyanagi R."/>
            <person name="Yamada L."/>
            <person name="Kanda M."/>
            <person name="Khalturina M."/>
            <person name="Fujie M."/>
            <person name="Yamasaki S.I."/>
            <person name="Endo K."/>
            <person name="Satoh N."/>
        </authorList>
    </citation>
    <scope>NUCLEOTIDE SEQUENCE</scope>
</reference>
<evidence type="ECO:0000313" key="8">
    <source>
        <dbReference type="RefSeq" id="XP_023931460.1"/>
    </source>
</evidence>
<feature type="region of interest" description="Disordered" evidence="3">
    <location>
        <begin position="32"/>
        <end position="57"/>
    </location>
</feature>
<organism evidence="5 6">
    <name type="scientific">Lingula anatina</name>
    <name type="common">Brachiopod</name>
    <name type="synonym">Lingula unguis</name>
    <dbReference type="NCBI Taxonomy" id="7574"/>
    <lineage>
        <taxon>Eukaryota</taxon>
        <taxon>Metazoa</taxon>
        <taxon>Spiralia</taxon>
        <taxon>Lophotrochozoa</taxon>
        <taxon>Brachiopoda</taxon>
        <taxon>Linguliformea</taxon>
        <taxon>Lingulata</taxon>
        <taxon>Lingulida</taxon>
        <taxon>Linguloidea</taxon>
        <taxon>Lingulidae</taxon>
        <taxon>Lingula</taxon>
    </lineage>
</organism>
<evidence type="ECO:0000313" key="7">
    <source>
        <dbReference type="RefSeq" id="XP_013393010.1"/>
    </source>
</evidence>
<evidence type="ECO:0000256" key="1">
    <source>
        <dbReference type="ARBA" id="ARBA00023125"/>
    </source>
</evidence>
<dbReference type="KEGG" id="lak:106160802"/>
<dbReference type="InterPro" id="IPR011010">
    <property type="entry name" value="DNA_brk_join_enz"/>
</dbReference>
<sequence>MQANPPQPQAPLQVQAPMQHQLGLQNANMQQAVNQAQGQAQNPAVGQPPGQAQGPALGQAIGQAQNPAQGPAYNQQLHNQPGPIGQGPGFLTGVGQALGAPQLLTQGTHNQMPLGGGGMQFPQAIGNQYMATMGWQGAGGGQPPQAGVAQQILPGTGMGVIGMQLPHAGVAQQPIHAAGLGGIGGQPPIAGVGQQPTTVAGFGPGMTQAGLTVTPRGQATAGPATTTNFLQRITAKRNTLLRQAKAPSTTSTYGQVEKYIDAFELKSGLKLFPGDAITTSLFVTFLSEWLAPGTIRTLLSALSYKYKVACWPDPTKHFLVVETWKGHYKHAYAKDKRLPITLDILTRLHQQCARLFPRPYDVCLYQTMMLLAFFGLLRISELVQTTAEHAVLAEHVEIHSDKAIITLPSHKHSSSHIASKITLWRQQYLLCPVQQLERYLAVRPYPVSSQLFVSHLGYPISRAQFVRALSHLFHSLQLNSTQFKSHSFRIGGATFAASLGMSSEAIRQLGRWKSSAFTKYIRY</sequence>
<dbReference type="PANTHER" id="PTHR34605">
    <property type="entry name" value="PHAGE_INTEGRASE DOMAIN-CONTAINING PROTEIN"/>
    <property type="match status" value="1"/>
</dbReference>
<dbReference type="RefSeq" id="XP_013393010.1">
    <property type="nucleotide sequence ID" value="XM_013537556.2"/>
</dbReference>
<dbReference type="OrthoDB" id="6110137at2759"/>
<dbReference type="RefSeq" id="XP_013393009.1">
    <property type="nucleotide sequence ID" value="XM_013537555.2"/>
</dbReference>
<dbReference type="Proteomes" id="UP000085678">
    <property type="component" value="Unplaced"/>
</dbReference>
<dbReference type="AlphaFoldDB" id="A0A1S3I6L0"/>
<dbReference type="Gene3D" id="1.10.150.130">
    <property type="match status" value="1"/>
</dbReference>
<evidence type="ECO:0000313" key="9">
    <source>
        <dbReference type="RefSeq" id="XP_023931461.1"/>
    </source>
</evidence>
<dbReference type="SUPFAM" id="SSF47823">
    <property type="entry name" value="lambda integrase-like, N-terminal domain"/>
    <property type="match status" value="1"/>
</dbReference>
<dbReference type="Pfam" id="PF00589">
    <property type="entry name" value="Phage_integrase"/>
    <property type="match status" value="1"/>
</dbReference>
<dbReference type="Gene3D" id="1.10.443.10">
    <property type="entry name" value="Intergrase catalytic core"/>
    <property type="match status" value="1"/>
</dbReference>
<name>A0A1S3I6L0_LINAN</name>
<dbReference type="GeneID" id="106160802"/>
<dbReference type="InterPro" id="IPR002104">
    <property type="entry name" value="Integrase_catalytic"/>
</dbReference>
<reference evidence="6 7" key="2">
    <citation type="submission" date="2025-04" db="UniProtKB">
        <authorList>
            <consortium name="RefSeq"/>
        </authorList>
    </citation>
    <scope>IDENTIFICATION</scope>
</reference>
<proteinExistence type="predicted"/>
<dbReference type="RefSeq" id="XP_023931461.1">
    <property type="nucleotide sequence ID" value="XM_024075693.1"/>
</dbReference>
<keyword evidence="5" id="KW-1185">Reference proteome</keyword>
<feature type="domain" description="Tyr recombinase" evidence="4">
    <location>
        <begin position="337"/>
        <end position="523"/>
    </location>
</feature>
<accession>A0A1S3I6L0</accession>
<evidence type="ECO:0000256" key="2">
    <source>
        <dbReference type="ARBA" id="ARBA00023172"/>
    </source>
</evidence>
<keyword evidence="1" id="KW-0238">DNA-binding</keyword>
<evidence type="ECO:0000313" key="5">
    <source>
        <dbReference type="Proteomes" id="UP000085678"/>
    </source>
</evidence>
<evidence type="ECO:0000259" key="4">
    <source>
        <dbReference type="PROSITE" id="PS51898"/>
    </source>
</evidence>
<protein>
    <submittedName>
        <fullName evidence="6 7">Uncharacterized protein LOC106160802</fullName>
    </submittedName>
</protein>
<evidence type="ECO:0000256" key="3">
    <source>
        <dbReference type="SAM" id="MobiDB-lite"/>
    </source>
</evidence>
<dbReference type="GO" id="GO:0003677">
    <property type="term" value="F:DNA binding"/>
    <property type="evidence" value="ECO:0007669"/>
    <property type="project" value="UniProtKB-KW"/>
</dbReference>
<evidence type="ECO:0000313" key="6">
    <source>
        <dbReference type="RefSeq" id="XP_013393009.1"/>
    </source>
</evidence>
<dbReference type="PROSITE" id="PS51898">
    <property type="entry name" value="TYR_RECOMBINASE"/>
    <property type="match status" value="1"/>
</dbReference>
<keyword evidence="2" id="KW-0233">DNA recombination</keyword>
<dbReference type="SUPFAM" id="SSF56349">
    <property type="entry name" value="DNA breaking-rejoining enzymes"/>
    <property type="match status" value="1"/>
</dbReference>